<keyword evidence="1" id="KW-0812">Transmembrane</keyword>
<proteinExistence type="predicted"/>
<reference evidence="2" key="1">
    <citation type="submission" date="2019-02" db="EMBL/GenBank/DDBJ databases">
        <title>Draft genome of the type strain Pelomonas aquatica CCUG 52575T.</title>
        <authorList>
            <person name="Gomila M."/>
            <person name="Lalucat J."/>
        </authorList>
    </citation>
    <scope>NUCLEOTIDE SEQUENCE</scope>
    <source>
        <strain evidence="2">CCUG 52575</strain>
    </source>
</reference>
<dbReference type="EMBL" id="SGUG01000021">
    <property type="protein sequence ID" value="MDG0863755.1"/>
    <property type="molecule type" value="Genomic_DNA"/>
</dbReference>
<dbReference type="Proteomes" id="UP001152766">
    <property type="component" value="Unassembled WGS sequence"/>
</dbReference>
<accession>A0A9X4LMP5</accession>
<protein>
    <submittedName>
        <fullName evidence="2">Uncharacterized protein</fullName>
    </submittedName>
</protein>
<sequence length="146" mass="16983">MGFDALQPKDWIAVYAAGLSTILGFVKGWELFRDRFRFEVSYSFTGDEDEGNRIFIRNLAGKPIILTYWDLLYCKGYGPFRTYEGICSPDYYSGDTQIGAHSTLTLTFCEEDYFDWSHKVLKDRRIFIRLRFAGRGEYTRLVYAGS</sequence>
<comment type="caution">
    <text evidence="2">The sequence shown here is derived from an EMBL/GenBank/DDBJ whole genome shotgun (WGS) entry which is preliminary data.</text>
</comment>
<keyword evidence="1" id="KW-0472">Membrane</keyword>
<name>A0A9X4LMP5_9BURK</name>
<evidence type="ECO:0000313" key="2">
    <source>
        <dbReference type="EMBL" id="MDG0863755.1"/>
    </source>
</evidence>
<gene>
    <name evidence="2" type="ORF">EXJ73_14935</name>
</gene>
<dbReference type="RefSeq" id="WP_268149829.1">
    <property type="nucleotide sequence ID" value="NZ_JAPPUW010000007.1"/>
</dbReference>
<keyword evidence="3" id="KW-1185">Reference proteome</keyword>
<feature type="transmembrane region" description="Helical" evidence="1">
    <location>
        <begin position="12"/>
        <end position="32"/>
    </location>
</feature>
<dbReference type="AlphaFoldDB" id="A0A9X4LMP5"/>
<keyword evidence="1" id="KW-1133">Transmembrane helix</keyword>
<evidence type="ECO:0000313" key="3">
    <source>
        <dbReference type="Proteomes" id="UP001152766"/>
    </source>
</evidence>
<organism evidence="2 3">
    <name type="scientific">Pelomonas aquatica</name>
    <dbReference type="NCBI Taxonomy" id="431058"/>
    <lineage>
        <taxon>Bacteria</taxon>
        <taxon>Pseudomonadati</taxon>
        <taxon>Pseudomonadota</taxon>
        <taxon>Betaproteobacteria</taxon>
        <taxon>Burkholderiales</taxon>
        <taxon>Sphaerotilaceae</taxon>
        <taxon>Roseateles</taxon>
    </lineage>
</organism>
<evidence type="ECO:0000256" key="1">
    <source>
        <dbReference type="SAM" id="Phobius"/>
    </source>
</evidence>